<gene>
    <name evidence="2" type="ORF">KWG56_17040</name>
</gene>
<proteinExistence type="predicted"/>
<protein>
    <recommendedName>
        <fullName evidence="4">GatB/YqeY domain-containing protein</fullName>
    </recommendedName>
</protein>
<name>A0ABX8THR5_9CAUL</name>
<sequence length="72" mass="8013">MKKLKEKLRDQVLSAKKITENDLAAMPSAQRAAIEGDIEKLIAEKMEEMMKAEVKKASEEGKSQAVLLDILV</sequence>
<dbReference type="EMBL" id="CP080034">
    <property type="protein sequence ID" value="QYC10233.1"/>
    <property type="molecule type" value="Genomic_DNA"/>
</dbReference>
<dbReference type="RefSeq" id="WP_219353050.1">
    <property type="nucleotide sequence ID" value="NZ_CP080034.1"/>
</dbReference>
<dbReference type="GeneID" id="94376998"/>
<keyword evidence="3" id="KW-1185">Reference proteome</keyword>
<reference evidence="2 3" key="1">
    <citation type="submission" date="2021-07" db="EMBL/GenBank/DDBJ databases">
        <title>Isolation and characterization of bacteria from a gold mining with a capacity of golden bioaccumulation.</title>
        <authorList>
            <person name="Yang X.J."/>
        </authorList>
    </citation>
    <scope>NUCLEOTIDE SEQUENCE [LARGE SCALE GENOMIC DNA]</scope>
    <source>
        <strain evidence="2 3">Au29</strain>
    </source>
</reference>
<evidence type="ECO:0000256" key="1">
    <source>
        <dbReference type="SAM" id="Coils"/>
    </source>
</evidence>
<accession>A0ABX8THR5</accession>
<evidence type="ECO:0000313" key="2">
    <source>
        <dbReference type="EMBL" id="QYC10233.1"/>
    </source>
</evidence>
<evidence type="ECO:0008006" key="4">
    <source>
        <dbReference type="Google" id="ProtNLM"/>
    </source>
</evidence>
<feature type="coiled-coil region" evidence="1">
    <location>
        <begin position="1"/>
        <end position="62"/>
    </location>
</feature>
<evidence type="ECO:0000313" key="3">
    <source>
        <dbReference type="Proteomes" id="UP000824334"/>
    </source>
</evidence>
<dbReference type="Proteomes" id="UP000824334">
    <property type="component" value="Chromosome"/>
</dbReference>
<organism evidence="2 3">
    <name type="scientific">Brevundimonas nasdae</name>
    <dbReference type="NCBI Taxonomy" id="172043"/>
    <lineage>
        <taxon>Bacteria</taxon>
        <taxon>Pseudomonadati</taxon>
        <taxon>Pseudomonadota</taxon>
        <taxon>Alphaproteobacteria</taxon>
        <taxon>Caulobacterales</taxon>
        <taxon>Caulobacteraceae</taxon>
        <taxon>Brevundimonas</taxon>
    </lineage>
</organism>
<keyword evidence="1" id="KW-0175">Coiled coil</keyword>